<dbReference type="SUPFAM" id="SSF51735">
    <property type="entry name" value="NAD(P)-binding Rossmann-fold domains"/>
    <property type="match status" value="1"/>
</dbReference>
<dbReference type="InterPro" id="IPR052178">
    <property type="entry name" value="Sec_Metab_Biosynth_SDR"/>
</dbReference>
<gene>
    <name evidence="4" type="ORF">E8E12_005731</name>
</gene>
<dbReference type="CDD" id="cd12148">
    <property type="entry name" value="fungal_TF_MHR"/>
    <property type="match status" value="1"/>
</dbReference>
<evidence type="ECO:0000313" key="4">
    <source>
        <dbReference type="EMBL" id="KAF3041096.1"/>
    </source>
</evidence>
<keyword evidence="3" id="KW-0560">Oxidoreductase</keyword>
<dbReference type="PRINTS" id="PR00081">
    <property type="entry name" value="GDHRDH"/>
</dbReference>
<keyword evidence="2" id="KW-0521">NADP</keyword>
<evidence type="ECO:0000313" key="5">
    <source>
        <dbReference type="Proteomes" id="UP000758155"/>
    </source>
</evidence>
<reference evidence="4" key="1">
    <citation type="submission" date="2019-04" db="EMBL/GenBank/DDBJ databases">
        <title>Sequencing of skin fungus with MAO and IRED activity.</title>
        <authorList>
            <person name="Marsaioli A.J."/>
            <person name="Bonatto J.M.C."/>
            <person name="Reis Junior O."/>
        </authorList>
    </citation>
    <scope>NUCLEOTIDE SEQUENCE</scope>
    <source>
        <strain evidence="4">28M1</strain>
    </source>
</reference>
<dbReference type="EMBL" id="SWKV01000022">
    <property type="protein sequence ID" value="KAF3041096.1"/>
    <property type="molecule type" value="Genomic_DNA"/>
</dbReference>
<comment type="similarity">
    <text evidence="1">Belongs to the short-chain dehydrogenases/reductases (SDR) family.</text>
</comment>
<dbReference type="InterPro" id="IPR036291">
    <property type="entry name" value="NAD(P)-bd_dom_sf"/>
</dbReference>
<dbReference type="OrthoDB" id="3783813at2759"/>
<accession>A0A9P4WT19</accession>
<dbReference type="Pfam" id="PF00106">
    <property type="entry name" value="adh_short"/>
    <property type="match status" value="1"/>
</dbReference>
<sequence length="830" mass="91007">MSAQADVNLTDFSSIFRLDGKVAVVSGGSRGLGLHAASGLLQAGCSKVFITSRKASACDEAVGALNALPNLAPGAKAISIPADSSKLSEIERLVAEVKKHTDHVDILFANAGATWGSEFEKVDEKNGWDKVMDLNVKGVFFTIQKFTPLLTAKSSQLDPSRVIVTGSVAGMGVGSIGKVGAYSYAASKAAVLHLARNLAIELGPRHILVNGIAPGFFMSKMAKDLINQQGGEEALGKESPNGRVGRPEDVAATVVFLSSRAGGHVNVCPPSTSAREVALVSPPSTNIPHDEERSPSYTEPLFTYSSVESLLAWPIWGNNELTTAEDVSDAVFTQDFEGIWAEPAQEDDLPHGPKMRSSLIKTNPMGQDLTAFVENFLFCVHSRNPFLDVDHLRRCASVVAEIGPSWDHPSCLVLLAAALGVIARPLGASDDHSFPRNHTDENWATADAYYYAARRRFGLLDPHIISTQCYILSGLYWIYKLRPSQAGQEFTRASIIYMNHRKRREAMTRSQRQRWANRMKYTSNERRTYFTCVRLESEILAELRAPNSGINVTPCTDAFPPPPESVTKRACDPDAPSPVSDENFISTQQGHASTEQATAWYYCLTETSLRRTIDQILDVFYKDDHTSWSDRPVSLLLKSAHSFEEQLTSWIQSLPPEIQFTGPAACKVGKFDHHFALRMRYVYICSLLYRPFLYLAVHAASPESLSDSVRALARKAIHHAFAMNDDIGLSYRYEGTWATCRLAGANILTLSAAKKAGLIAPEALLATGDEPSKVVNAILLNGRRLARWSNESPDLRMLSRAVEERSAQVLPSTRSSWGQALPLQSPLDER</sequence>
<dbReference type="PANTHER" id="PTHR43618:SF12">
    <property type="entry name" value="OXIDOREDUCTASE, SHORT-CHAIN DEHYDROGENASE_REDUCTASE FAMILY (AFU_ORTHOLOGUE AFUA_1G14540)"/>
    <property type="match status" value="1"/>
</dbReference>
<evidence type="ECO:0000256" key="3">
    <source>
        <dbReference type="ARBA" id="ARBA00023002"/>
    </source>
</evidence>
<dbReference type="AlphaFoldDB" id="A0A9P4WT19"/>
<name>A0A9P4WT19_9PLEO</name>
<keyword evidence="5" id="KW-1185">Reference proteome</keyword>
<proteinExistence type="inferred from homology"/>
<protein>
    <recommendedName>
        <fullName evidence="6">Oxidoreductase</fullName>
    </recommendedName>
</protein>
<dbReference type="Proteomes" id="UP000758155">
    <property type="component" value="Unassembled WGS sequence"/>
</dbReference>
<evidence type="ECO:0000256" key="2">
    <source>
        <dbReference type="ARBA" id="ARBA00022857"/>
    </source>
</evidence>
<dbReference type="GO" id="GO:0016491">
    <property type="term" value="F:oxidoreductase activity"/>
    <property type="evidence" value="ECO:0007669"/>
    <property type="project" value="UniProtKB-KW"/>
</dbReference>
<dbReference type="InterPro" id="IPR002347">
    <property type="entry name" value="SDR_fam"/>
</dbReference>
<dbReference type="Gene3D" id="3.40.50.720">
    <property type="entry name" value="NAD(P)-binding Rossmann-like Domain"/>
    <property type="match status" value="1"/>
</dbReference>
<evidence type="ECO:0008006" key="6">
    <source>
        <dbReference type="Google" id="ProtNLM"/>
    </source>
</evidence>
<evidence type="ECO:0000256" key="1">
    <source>
        <dbReference type="ARBA" id="ARBA00006484"/>
    </source>
</evidence>
<dbReference type="PANTHER" id="PTHR43618">
    <property type="entry name" value="7-ALPHA-HYDROXYSTEROID DEHYDROGENASE"/>
    <property type="match status" value="1"/>
</dbReference>
<organism evidence="4 5">
    <name type="scientific">Didymella heteroderae</name>
    <dbReference type="NCBI Taxonomy" id="1769908"/>
    <lineage>
        <taxon>Eukaryota</taxon>
        <taxon>Fungi</taxon>
        <taxon>Dikarya</taxon>
        <taxon>Ascomycota</taxon>
        <taxon>Pezizomycotina</taxon>
        <taxon>Dothideomycetes</taxon>
        <taxon>Pleosporomycetidae</taxon>
        <taxon>Pleosporales</taxon>
        <taxon>Pleosporineae</taxon>
        <taxon>Didymellaceae</taxon>
        <taxon>Didymella</taxon>
    </lineage>
</organism>
<dbReference type="FunFam" id="3.40.50.720:FF:000084">
    <property type="entry name" value="Short-chain dehydrogenase reductase"/>
    <property type="match status" value="1"/>
</dbReference>
<comment type="caution">
    <text evidence="4">The sequence shown here is derived from an EMBL/GenBank/DDBJ whole genome shotgun (WGS) entry which is preliminary data.</text>
</comment>